<evidence type="ECO:0000256" key="1">
    <source>
        <dbReference type="ARBA" id="ARBA00022741"/>
    </source>
</evidence>
<dbReference type="OrthoDB" id="414781at2759"/>
<gene>
    <name evidence="7" type="primary">ARF1</name>
    <name evidence="7" type="ORF">AK812_SmicGene41244</name>
</gene>
<feature type="signal peptide" evidence="6">
    <location>
        <begin position="1"/>
        <end position="17"/>
    </location>
</feature>
<feature type="binding site" evidence="4">
    <location>
        <position position="312"/>
    </location>
    <ligand>
        <name>Mg(2+)</name>
        <dbReference type="ChEBI" id="CHEBI:18420"/>
    </ligand>
</feature>
<feature type="chain" id="PRO_5013226188" evidence="6">
    <location>
        <begin position="18"/>
        <end position="507"/>
    </location>
</feature>
<evidence type="ECO:0000256" key="6">
    <source>
        <dbReference type="SAM" id="SignalP"/>
    </source>
</evidence>
<dbReference type="Proteomes" id="UP000186817">
    <property type="component" value="Unassembled WGS sequence"/>
</dbReference>
<keyword evidence="8" id="KW-1185">Reference proteome</keyword>
<dbReference type="EMBL" id="LSRX01001593">
    <property type="protein sequence ID" value="OLP78571.1"/>
    <property type="molecule type" value="Genomic_DNA"/>
</dbReference>
<dbReference type="Gene3D" id="3.40.50.300">
    <property type="entry name" value="P-loop containing nucleotide triphosphate hydrolases"/>
    <property type="match status" value="1"/>
</dbReference>
<evidence type="ECO:0000256" key="3">
    <source>
        <dbReference type="PIRSR" id="PIRSR606689-1"/>
    </source>
</evidence>
<dbReference type="GO" id="GO:0046872">
    <property type="term" value="F:metal ion binding"/>
    <property type="evidence" value="ECO:0007669"/>
    <property type="project" value="UniProtKB-KW"/>
</dbReference>
<dbReference type="GO" id="GO:0003924">
    <property type="term" value="F:GTPase activity"/>
    <property type="evidence" value="ECO:0007669"/>
    <property type="project" value="InterPro"/>
</dbReference>
<reference evidence="7 8" key="1">
    <citation type="submission" date="2016-02" db="EMBL/GenBank/DDBJ databases">
        <title>Genome analysis of coral dinoflagellate symbionts highlights evolutionary adaptations to a symbiotic lifestyle.</title>
        <authorList>
            <person name="Aranda M."/>
            <person name="Li Y."/>
            <person name="Liew Y.J."/>
            <person name="Baumgarten S."/>
            <person name="Simakov O."/>
            <person name="Wilson M."/>
            <person name="Piel J."/>
            <person name="Ashoor H."/>
            <person name="Bougouffa S."/>
            <person name="Bajic V.B."/>
            <person name="Ryu T."/>
            <person name="Ravasi T."/>
            <person name="Bayer T."/>
            <person name="Micklem G."/>
            <person name="Kim H."/>
            <person name="Bhak J."/>
            <person name="Lajeunesse T.C."/>
            <person name="Voolstra C.R."/>
        </authorList>
    </citation>
    <scope>NUCLEOTIDE SEQUENCE [LARGE SCALE GENOMIC DNA]</scope>
    <source>
        <strain evidence="7 8">CCMP2467</strain>
    </source>
</reference>
<keyword evidence="4" id="KW-0460">Magnesium</keyword>
<comment type="caution">
    <text evidence="7">The sequence shown here is derived from an EMBL/GenBank/DDBJ whole genome shotgun (WGS) entry which is preliminary data.</text>
</comment>
<dbReference type="AlphaFoldDB" id="A0A1Q9C6M9"/>
<feature type="compositionally biased region" description="Polar residues" evidence="5">
    <location>
        <begin position="132"/>
        <end position="143"/>
    </location>
</feature>
<sequence length="507" mass="57090">MAGTYGAVAWVVWWVGGRLIELATLEQDMATGVSRSGAGHERCCGCGVARVGECQRPPDFARNMRALACVIQATKVLETGPGPGQRLGVAELAAPFLPAQDLRRLQKFIEVVRRYRSKHVHDSAEFERPSVQPASSEAATVTQAERRRWPRQRPEAEPGAGGEPVSPRLVPTDQGWNSTVISRAIPQPDALPVAIFVIGGITLPEIRAAHAAAAPPLGLRAYIGTGPGPSPYRAPRMLTLGNDRDMPAPSLAQRELTIRLKEDLELCRLFELARTCRAMLQCVSAVTDRFSLLAGQQTYQFLMLGLEGAGKTTFLYKLRINGYKKDDVKKDMKFLKKDKKDPGYHFEEFSSPSIGQYGIWEVPGDDVLRPMWPMFYRYLHIHCVIFVVDAFSPDCFDLTKENFHRLSKARDCLFHLLNEDELRVSVFFLVLNVDRNTEDATRNEEEEQNDNALFEMLGVPEIEQMAHLKTRFRKVVMNCANITRKDSNWENMLKEFRKMQVQIQGEI</sequence>
<organism evidence="7 8">
    <name type="scientific">Symbiodinium microadriaticum</name>
    <name type="common">Dinoflagellate</name>
    <name type="synonym">Zooxanthella microadriatica</name>
    <dbReference type="NCBI Taxonomy" id="2951"/>
    <lineage>
        <taxon>Eukaryota</taxon>
        <taxon>Sar</taxon>
        <taxon>Alveolata</taxon>
        <taxon>Dinophyceae</taxon>
        <taxon>Suessiales</taxon>
        <taxon>Symbiodiniaceae</taxon>
        <taxon>Symbiodinium</taxon>
    </lineage>
</organism>
<keyword evidence="4" id="KW-0479">Metal-binding</keyword>
<dbReference type="InterPro" id="IPR027417">
    <property type="entry name" value="P-loop_NTPase"/>
</dbReference>
<keyword evidence="1 3" id="KW-0547">Nucleotide-binding</keyword>
<keyword evidence="6" id="KW-0732">Signal</keyword>
<evidence type="ECO:0000313" key="8">
    <source>
        <dbReference type="Proteomes" id="UP000186817"/>
    </source>
</evidence>
<dbReference type="SMART" id="SM00177">
    <property type="entry name" value="ARF"/>
    <property type="match status" value="1"/>
</dbReference>
<evidence type="ECO:0000256" key="2">
    <source>
        <dbReference type="ARBA" id="ARBA00023134"/>
    </source>
</evidence>
<feature type="region of interest" description="Disordered" evidence="5">
    <location>
        <begin position="122"/>
        <end position="169"/>
    </location>
</feature>
<evidence type="ECO:0000256" key="5">
    <source>
        <dbReference type="SAM" id="MobiDB-lite"/>
    </source>
</evidence>
<keyword evidence="2 3" id="KW-0342">GTP-binding</keyword>
<dbReference type="InterPro" id="IPR024156">
    <property type="entry name" value="Small_GTPase_ARF"/>
</dbReference>
<name>A0A1Q9C6M9_SYMMI</name>
<proteinExistence type="predicted"/>
<evidence type="ECO:0000256" key="4">
    <source>
        <dbReference type="PIRSR" id="PIRSR606689-2"/>
    </source>
</evidence>
<feature type="binding site" evidence="3">
    <location>
        <position position="364"/>
    </location>
    <ligand>
        <name>GTP</name>
        <dbReference type="ChEBI" id="CHEBI:37565"/>
    </ligand>
</feature>
<protein>
    <submittedName>
        <fullName evidence="7">ADP-ribosylation factor</fullName>
    </submittedName>
</protein>
<evidence type="ECO:0000313" key="7">
    <source>
        <dbReference type="EMBL" id="OLP78571.1"/>
    </source>
</evidence>
<feature type="binding site" evidence="3">
    <location>
        <begin position="305"/>
        <end position="312"/>
    </location>
    <ligand>
        <name>GTP</name>
        <dbReference type="ChEBI" id="CHEBI:37565"/>
    </ligand>
</feature>
<dbReference type="InterPro" id="IPR006689">
    <property type="entry name" value="Small_GTPase_ARF/SAR"/>
</dbReference>
<feature type="compositionally biased region" description="Basic and acidic residues" evidence="5">
    <location>
        <begin position="144"/>
        <end position="156"/>
    </location>
</feature>
<accession>A0A1Q9C6M9</accession>
<dbReference type="SUPFAM" id="SSF52540">
    <property type="entry name" value="P-loop containing nucleoside triphosphate hydrolases"/>
    <property type="match status" value="1"/>
</dbReference>
<dbReference type="PANTHER" id="PTHR11711">
    <property type="entry name" value="ADP RIBOSYLATION FACTOR-RELATED"/>
    <property type="match status" value="1"/>
</dbReference>
<dbReference type="GO" id="GO:0005525">
    <property type="term" value="F:GTP binding"/>
    <property type="evidence" value="ECO:0007669"/>
    <property type="project" value="UniProtKB-KW"/>
</dbReference>
<dbReference type="Pfam" id="PF00025">
    <property type="entry name" value="Arf"/>
    <property type="match status" value="1"/>
</dbReference>